<reference evidence="2 3" key="1">
    <citation type="journal article" date="2019" name="ISME J.">
        <title>Insights into ecological role of a new deltaproteobacterial order Candidatus Acidulodesulfobacterales by metagenomics and metatranscriptomics.</title>
        <authorList>
            <person name="Tan S."/>
            <person name="Liu J."/>
            <person name="Fang Y."/>
            <person name="Hedlund B.P."/>
            <person name="Lian Z.H."/>
            <person name="Huang L.Y."/>
            <person name="Li J.T."/>
            <person name="Huang L.N."/>
            <person name="Li W.J."/>
            <person name="Jiang H.C."/>
            <person name="Dong H.L."/>
            <person name="Shu W.S."/>
        </authorList>
    </citation>
    <scope>NUCLEOTIDE SEQUENCE [LARGE SCALE GENOMIC DNA]</scope>
    <source>
        <strain evidence="2">AP2</strain>
    </source>
</reference>
<evidence type="ECO:0000256" key="1">
    <source>
        <dbReference type="SAM" id="SignalP"/>
    </source>
</evidence>
<keyword evidence="1" id="KW-0732">Signal</keyword>
<feature type="signal peptide" evidence="1">
    <location>
        <begin position="1"/>
        <end position="20"/>
    </location>
</feature>
<feature type="chain" id="PRO_5021789937" description="DUF4138 domain-containing protein" evidence="1">
    <location>
        <begin position="21"/>
        <end position="299"/>
    </location>
</feature>
<evidence type="ECO:0000313" key="2">
    <source>
        <dbReference type="EMBL" id="RZD16620.1"/>
    </source>
</evidence>
<protein>
    <recommendedName>
        <fullName evidence="4">DUF4138 domain-containing protein</fullName>
    </recommendedName>
</protein>
<dbReference type="EMBL" id="SGBC01000002">
    <property type="protein sequence ID" value="RZD16620.1"/>
    <property type="molecule type" value="Genomic_DNA"/>
</dbReference>
<gene>
    <name evidence="2" type="ORF">EVJ46_06325</name>
</gene>
<accession>A0A519BH86</accession>
<organism evidence="2 3">
    <name type="scientific">Acididesulfobacter guangdongensis</name>
    <dbReference type="NCBI Taxonomy" id="2597225"/>
    <lineage>
        <taxon>Bacteria</taxon>
        <taxon>Deltaproteobacteria</taxon>
        <taxon>Candidatus Acidulodesulfobacterales</taxon>
        <taxon>Candidatus Acididesulfobacter</taxon>
    </lineage>
</organism>
<sequence>MFKKIAFMIILAISFWTANAFSMGYSNLNHYSYYSRKKVHKLTINKNVVYKLNVAYGYVSVVTLPVIPLFVTIGNPSDFQYKVLGPQIFVQAQAYNKKVSTNMEVSTKYGLINIEIKITSKKDIVFNLDLAKPGNGIFYKNYLEHKLNILKTKLQKKYSAKYQGLVAMKNKLAKNKAYVEKLILSINKKTINASANKNNVSFTIIYKSKIGNKYYIKYMVSNSTNNYIVVHDLYLYDANSSWYGSSSKKEVRILNPVSNLKLMPREVYKGYIVYDNKNANDVSAHLYLKGKLIIIRVQI</sequence>
<dbReference type="AlphaFoldDB" id="A0A519BH86"/>
<comment type="caution">
    <text evidence="2">The sequence shown here is derived from an EMBL/GenBank/DDBJ whole genome shotgun (WGS) entry which is preliminary data.</text>
</comment>
<evidence type="ECO:0000313" key="3">
    <source>
        <dbReference type="Proteomes" id="UP000316562"/>
    </source>
</evidence>
<proteinExistence type="predicted"/>
<dbReference type="Proteomes" id="UP000316562">
    <property type="component" value="Unassembled WGS sequence"/>
</dbReference>
<name>A0A519BH86_ACIG2</name>
<evidence type="ECO:0008006" key="4">
    <source>
        <dbReference type="Google" id="ProtNLM"/>
    </source>
</evidence>